<dbReference type="Gene3D" id="1.10.10.10">
    <property type="entry name" value="Winged helix-like DNA-binding domain superfamily/Winged helix DNA-binding domain"/>
    <property type="match status" value="1"/>
</dbReference>
<dbReference type="PATRIC" id="fig|631454.5.peg.3005"/>
<dbReference type="Proteomes" id="UP000017819">
    <property type="component" value="Unassembled WGS sequence"/>
</dbReference>
<keyword evidence="6" id="KW-1185">Reference proteome</keyword>
<dbReference type="Pfam" id="PF07729">
    <property type="entry name" value="FCD"/>
    <property type="match status" value="1"/>
</dbReference>
<keyword evidence="3" id="KW-0804">Transcription</keyword>
<reference evidence="5 6" key="1">
    <citation type="journal article" date="2014" name="Genome Announc.">
        <title>Draft Genome Sequence of Lutibaculum baratangense Strain AMV1T, Isolated from a Mud Volcano in Andamans, India.</title>
        <authorList>
            <person name="Singh A."/>
            <person name="Sreenivas A."/>
            <person name="Sathyanarayana Reddy G."/>
            <person name="Pinnaka A.K."/>
            <person name="Shivaji S."/>
        </authorList>
    </citation>
    <scope>NUCLEOTIDE SEQUENCE [LARGE SCALE GENOMIC DNA]</scope>
    <source>
        <strain evidence="5 6">AMV1</strain>
    </source>
</reference>
<dbReference type="RefSeq" id="WP_023433164.1">
    <property type="nucleotide sequence ID" value="NZ_AWXZ01000038.1"/>
</dbReference>
<evidence type="ECO:0000313" key="5">
    <source>
        <dbReference type="EMBL" id="ESR23811.1"/>
    </source>
</evidence>
<dbReference type="InterPro" id="IPR008920">
    <property type="entry name" value="TF_FadR/GntR_C"/>
</dbReference>
<dbReference type="SMART" id="SM00345">
    <property type="entry name" value="HTH_GNTR"/>
    <property type="match status" value="1"/>
</dbReference>
<evidence type="ECO:0000256" key="1">
    <source>
        <dbReference type="ARBA" id="ARBA00023015"/>
    </source>
</evidence>
<proteinExistence type="predicted"/>
<dbReference type="InterPro" id="IPR036390">
    <property type="entry name" value="WH_DNA-bd_sf"/>
</dbReference>
<gene>
    <name evidence="5" type="ORF">N177_3041</name>
</gene>
<name>V4RCB5_9HYPH</name>
<dbReference type="GO" id="GO:0003700">
    <property type="term" value="F:DNA-binding transcription factor activity"/>
    <property type="evidence" value="ECO:0007669"/>
    <property type="project" value="InterPro"/>
</dbReference>
<organism evidence="5 6">
    <name type="scientific">Lutibaculum baratangense AMV1</name>
    <dbReference type="NCBI Taxonomy" id="631454"/>
    <lineage>
        <taxon>Bacteria</taxon>
        <taxon>Pseudomonadati</taxon>
        <taxon>Pseudomonadota</taxon>
        <taxon>Alphaproteobacteria</taxon>
        <taxon>Hyphomicrobiales</taxon>
        <taxon>Tepidamorphaceae</taxon>
        <taxon>Lutibaculum</taxon>
    </lineage>
</organism>
<dbReference type="PANTHER" id="PTHR43537:SF5">
    <property type="entry name" value="UXU OPERON TRANSCRIPTIONAL REGULATOR"/>
    <property type="match status" value="1"/>
</dbReference>
<evidence type="ECO:0000259" key="4">
    <source>
        <dbReference type="PROSITE" id="PS50949"/>
    </source>
</evidence>
<keyword evidence="2" id="KW-0238">DNA-binding</keyword>
<dbReference type="PANTHER" id="PTHR43537">
    <property type="entry name" value="TRANSCRIPTIONAL REGULATOR, GNTR FAMILY"/>
    <property type="match status" value="1"/>
</dbReference>
<protein>
    <submittedName>
        <fullName evidence="5">Putative GntR-family transcription regulator</fullName>
    </submittedName>
</protein>
<accession>V4RCB5</accession>
<dbReference type="InterPro" id="IPR000524">
    <property type="entry name" value="Tscrpt_reg_HTH_GntR"/>
</dbReference>
<dbReference type="Gene3D" id="1.20.120.530">
    <property type="entry name" value="GntR ligand-binding domain-like"/>
    <property type="match status" value="1"/>
</dbReference>
<dbReference type="EMBL" id="AWXZ01000038">
    <property type="protein sequence ID" value="ESR23811.1"/>
    <property type="molecule type" value="Genomic_DNA"/>
</dbReference>
<dbReference type="OrthoDB" id="9788098at2"/>
<evidence type="ECO:0000313" key="6">
    <source>
        <dbReference type="Proteomes" id="UP000017819"/>
    </source>
</evidence>
<dbReference type="STRING" id="631454.N177_3041"/>
<keyword evidence="1" id="KW-0805">Transcription regulation</keyword>
<feature type="domain" description="HTH gntR-type" evidence="4">
    <location>
        <begin position="8"/>
        <end position="75"/>
    </location>
</feature>
<dbReference type="InterPro" id="IPR011711">
    <property type="entry name" value="GntR_C"/>
</dbReference>
<dbReference type="InterPro" id="IPR036388">
    <property type="entry name" value="WH-like_DNA-bd_sf"/>
</dbReference>
<evidence type="ECO:0000256" key="2">
    <source>
        <dbReference type="ARBA" id="ARBA00023125"/>
    </source>
</evidence>
<dbReference type="PROSITE" id="PS50949">
    <property type="entry name" value="HTH_GNTR"/>
    <property type="match status" value="1"/>
</dbReference>
<dbReference type="eggNOG" id="COG1802">
    <property type="taxonomic scope" value="Bacteria"/>
</dbReference>
<dbReference type="SMART" id="SM00895">
    <property type="entry name" value="FCD"/>
    <property type="match status" value="1"/>
</dbReference>
<dbReference type="Pfam" id="PF00392">
    <property type="entry name" value="GntR"/>
    <property type="match status" value="1"/>
</dbReference>
<dbReference type="GO" id="GO:0003677">
    <property type="term" value="F:DNA binding"/>
    <property type="evidence" value="ECO:0007669"/>
    <property type="project" value="UniProtKB-KW"/>
</dbReference>
<dbReference type="SUPFAM" id="SSF48008">
    <property type="entry name" value="GntR ligand-binding domain-like"/>
    <property type="match status" value="1"/>
</dbReference>
<comment type="caution">
    <text evidence="5">The sequence shown here is derived from an EMBL/GenBank/DDBJ whole genome shotgun (WGS) entry which is preliminary data.</text>
</comment>
<dbReference type="SUPFAM" id="SSF46785">
    <property type="entry name" value="Winged helix' DNA-binding domain"/>
    <property type="match status" value="1"/>
</dbReference>
<evidence type="ECO:0000256" key="3">
    <source>
        <dbReference type="ARBA" id="ARBA00023163"/>
    </source>
</evidence>
<sequence>MDLPSRTGPLFDQIYDILWSRILSGEIGHGTRVSDLEWSKKLDVSRTPVREAMRKLQQDGILLPLDRGGYEVRRMEAGDLLNLYRCRAALEALAVRDAATRLGERDIGRLRSLVDDAQTVLESDDLDRLFELNTAFHNMILQACGNVYLERLLSDLRRMILFARSSLMIAARDRQLGPAYKDHLNRVQNDHREILEAIVARDADAAAARMERHLFSTGDDMAQLAVGLRRP</sequence>
<dbReference type="AlphaFoldDB" id="V4RCB5"/>